<sequence>MDQKKIDTLVQEALTNPDPDIQYMRAEELTNELTIFYGKPEQGMEDERNQKLINNCYGVFYQHLRSQYREVQGNAIRQFQRLAPLMRSQEVKYIGLELLKSSIDGVNEIRENYHICLQEIVEKIPSQVQSLDEVQEGILKKLGELKEAVKKLQVSKQIVHQEIQQKVEIQAELLKILSSIMSRWPKLYQKDFSDLLLDNITNSNELSIRKNSCVCLGYLGVCLNQQSLNNLIQSKILPFIKDLKFDQQNFTKILCLNQSLNYLAKSSGKFFDKLLVEQIFQRYFQTQNEQNKVDLDNINQYAEILEIQLLTINYILTNHHTRAFDLQLIDSITPLIDFDPLGVAAIEEENPYDDDYYPDEVSDSTWRVRRCTLYTFQELLKIQPQLYKLILSALFGPNQIIMRRINEKNAEIKLSIIQFLISLVQASAITKEDISTMEVEQLSLIKQRSIPASISLIELVEQLLDKIQSIFQDNQEQQSLKSESTKLLLAIGQYFYTQIQTSNSCFIQIINIVKQSIIGSPINYSNEQKLASILTMKTILNITEPAEFQIPILQQMVLILLEAVNQKYIRIQVEGYNTLETIIWVFKKNFDEKIFQSSLNQIKQNLIIKIQIDNLDQEVKSSLFQLASALFKNFGSIFTNTEIEQLAQISLTRLQIEALTTNIINLVQYFKNLNDPKPLIQNIANQLQRNDKAQTFITLIHLIKNNKIDQKLAADILSKFKSITTENYDLQLQTLQVLIKFTGIKLPEQLIRESVRIGLQQSKIKPEIEDFFNLINQPQIIESEILKQLGKEELYSAGQIYCSILKNIPGSISNLYFSIVTNRQLKLSTLRFLHKYQNHQKALEILCQLIKDNQDSDLAAIVIGSAVSDFQQIQKLIDQNPNQYQFYQALKEFTEIKQIANPINVAKYILEQVNGKDKTIATICGDILGGFLKQSYQSLEQLIFESLKNPSQSIRYTCIQSLKYTHQWSQKAQILLEMLQNEKDLQILTGIIKALTQNIQHIYLNNFIQYLKYCLRRYEEKELNFGNFVEKRDDAKDLRSLSFDLLELFLDKQNIELNIILDEVFEKFIEDKYDETRIPRLRIVMKIVKKDPQAVVSHVAILAKIFEPILKTLQQNLQKSDQNLDKEIEKIRLIVNIMQGMKQSSTDADKFLKDNVTQKIHDFIRQ</sequence>
<accession>A0A8S1LH22</accession>
<gene>
    <name evidence="4" type="ORF">PSON_ATCC_30995.1.T0160240</name>
</gene>
<organism evidence="4 5">
    <name type="scientific">Paramecium sonneborni</name>
    <dbReference type="NCBI Taxonomy" id="65129"/>
    <lineage>
        <taxon>Eukaryota</taxon>
        <taxon>Sar</taxon>
        <taxon>Alveolata</taxon>
        <taxon>Ciliophora</taxon>
        <taxon>Intramacronucleata</taxon>
        <taxon>Oligohymenophorea</taxon>
        <taxon>Peniculida</taxon>
        <taxon>Parameciidae</taxon>
        <taxon>Paramecium</taxon>
    </lineage>
</organism>
<name>A0A8S1LH22_9CILI</name>
<evidence type="ECO:0000259" key="3">
    <source>
        <dbReference type="Pfam" id="PF08623"/>
    </source>
</evidence>
<dbReference type="InterPro" id="IPR013932">
    <property type="entry name" value="TATA-bd_TIP120"/>
</dbReference>
<proteinExistence type="predicted"/>
<evidence type="ECO:0000256" key="2">
    <source>
        <dbReference type="ARBA" id="ARBA00022786"/>
    </source>
</evidence>
<keyword evidence="1" id="KW-0677">Repeat</keyword>
<evidence type="ECO:0000313" key="4">
    <source>
        <dbReference type="EMBL" id="CAD8062234.1"/>
    </source>
</evidence>
<dbReference type="AlphaFoldDB" id="A0A8S1LH22"/>
<evidence type="ECO:0000313" key="5">
    <source>
        <dbReference type="Proteomes" id="UP000692954"/>
    </source>
</evidence>
<keyword evidence="5" id="KW-1185">Reference proteome</keyword>
<dbReference type="InterPro" id="IPR039852">
    <property type="entry name" value="CAND1/CAND2"/>
</dbReference>
<dbReference type="Pfam" id="PF08623">
    <property type="entry name" value="TIP120"/>
    <property type="match status" value="1"/>
</dbReference>
<reference evidence="4" key="1">
    <citation type="submission" date="2021-01" db="EMBL/GenBank/DDBJ databases">
        <authorList>
            <consortium name="Genoscope - CEA"/>
            <person name="William W."/>
        </authorList>
    </citation>
    <scope>NUCLEOTIDE SEQUENCE</scope>
</reference>
<evidence type="ECO:0000256" key="1">
    <source>
        <dbReference type="ARBA" id="ARBA00022737"/>
    </source>
</evidence>
<dbReference type="Proteomes" id="UP000692954">
    <property type="component" value="Unassembled WGS sequence"/>
</dbReference>
<comment type="caution">
    <text evidence="4">The sequence shown here is derived from an EMBL/GenBank/DDBJ whole genome shotgun (WGS) entry which is preliminary data.</text>
</comment>
<dbReference type="PANTHER" id="PTHR12696">
    <property type="entry name" value="TIP120"/>
    <property type="match status" value="1"/>
</dbReference>
<dbReference type="GO" id="GO:0010265">
    <property type="term" value="P:SCF complex assembly"/>
    <property type="evidence" value="ECO:0007669"/>
    <property type="project" value="InterPro"/>
</dbReference>
<dbReference type="OrthoDB" id="297199at2759"/>
<keyword evidence="2" id="KW-0833">Ubl conjugation pathway</keyword>
<dbReference type="EMBL" id="CAJJDN010000016">
    <property type="protein sequence ID" value="CAD8062234.1"/>
    <property type="molecule type" value="Genomic_DNA"/>
</dbReference>
<protein>
    <recommendedName>
        <fullName evidence="3">TATA-binding protein interacting (TIP20) domain-containing protein</fullName>
    </recommendedName>
</protein>
<feature type="domain" description="TATA-binding protein interacting (TIP20)" evidence="3">
    <location>
        <begin position="1020"/>
        <end position="1164"/>
    </location>
</feature>